<evidence type="ECO:0000256" key="11">
    <source>
        <dbReference type="ARBA" id="ARBA00040213"/>
    </source>
</evidence>
<dbReference type="EMBL" id="CVRI01000064">
    <property type="protein sequence ID" value="CRL04939.1"/>
    <property type="molecule type" value="Genomic_DNA"/>
</dbReference>
<proteinExistence type="inferred from homology"/>
<evidence type="ECO:0000256" key="17">
    <source>
        <dbReference type="SAM" id="MobiDB-lite"/>
    </source>
</evidence>
<dbReference type="GO" id="GO:0008024">
    <property type="term" value="C:cyclin/CDK positive transcription elongation factor complex"/>
    <property type="evidence" value="ECO:0007669"/>
    <property type="project" value="TreeGrafter"/>
</dbReference>
<evidence type="ECO:0000256" key="13">
    <source>
        <dbReference type="ARBA" id="ARBA00047811"/>
    </source>
</evidence>
<feature type="compositionally biased region" description="Basic and acidic residues" evidence="17">
    <location>
        <begin position="291"/>
        <end position="302"/>
    </location>
</feature>
<dbReference type="AlphaFoldDB" id="A0A1J1IXE0"/>
<reference evidence="19 20" key="1">
    <citation type="submission" date="2015-04" db="EMBL/GenBank/DDBJ databases">
        <authorList>
            <person name="Syromyatnikov M.Y."/>
            <person name="Popov V.N."/>
        </authorList>
    </citation>
    <scope>NUCLEOTIDE SEQUENCE [LARGE SCALE GENOMIC DNA]</scope>
</reference>
<evidence type="ECO:0000256" key="3">
    <source>
        <dbReference type="ARBA" id="ARBA00012409"/>
    </source>
</evidence>
<dbReference type="PANTHER" id="PTHR24056">
    <property type="entry name" value="CELL DIVISION PROTEIN KINASE"/>
    <property type="match status" value="1"/>
</dbReference>
<comment type="subcellular location">
    <subcellularLocation>
        <location evidence="1">Nucleus</location>
    </subcellularLocation>
</comment>
<keyword evidence="8" id="KW-0418">Kinase</keyword>
<dbReference type="SMART" id="SM00220">
    <property type="entry name" value="S_TKc"/>
    <property type="match status" value="1"/>
</dbReference>
<evidence type="ECO:0000256" key="7">
    <source>
        <dbReference type="ARBA" id="ARBA00022741"/>
    </source>
</evidence>
<protein>
    <recommendedName>
        <fullName evidence="11">Cyclin-dependent kinase 12</fullName>
        <ecNumber evidence="4">2.7.11.22</ecNumber>
        <ecNumber evidence="3">2.7.11.23</ecNumber>
    </recommendedName>
    <alternativeName>
        <fullName evidence="12">Cell division protein kinase 12</fullName>
    </alternativeName>
</protein>
<comment type="catalytic activity">
    <reaction evidence="13">
        <text>L-threonyl-[protein] + ATP = O-phospho-L-threonyl-[protein] + ADP + H(+)</text>
        <dbReference type="Rhea" id="RHEA:46608"/>
        <dbReference type="Rhea" id="RHEA-COMP:11060"/>
        <dbReference type="Rhea" id="RHEA-COMP:11605"/>
        <dbReference type="ChEBI" id="CHEBI:15378"/>
        <dbReference type="ChEBI" id="CHEBI:30013"/>
        <dbReference type="ChEBI" id="CHEBI:30616"/>
        <dbReference type="ChEBI" id="CHEBI:61977"/>
        <dbReference type="ChEBI" id="CHEBI:456216"/>
        <dbReference type="EC" id="2.7.11.22"/>
    </reaction>
</comment>
<dbReference type="PANTHER" id="PTHR24056:SF546">
    <property type="entry name" value="CYCLIN-DEPENDENT KINASE 12"/>
    <property type="match status" value="1"/>
</dbReference>
<evidence type="ECO:0000256" key="16">
    <source>
        <dbReference type="PROSITE-ProRule" id="PRU10141"/>
    </source>
</evidence>
<evidence type="ECO:0000313" key="19">
    <source>
        <dbReference type="EMBL" id="CRL04939.1"/>
    </source>
</evidence>
<dbReference type="InterPro" id="IPR050108">
    <property type="entry name" value="CDK"/>
</dbReference>
<feature type="compositionally biased region" description="Low complexity" evidence="17">
    <location>
        <begin position="444"/>
        <end position="457"/>
    </location>
</feature>
<dbReference type="PROSITE" id="PS50011">
    <property type="entry name" value="PROTEIN_KINASE_DOM"/>
    <property type="match status" value="1"/>
</dbReference>
<dbReference type="InterPro" id="IPR000719">
    <property type="entry name" value="Prot_kinase_dom"/>
</dbReference>
<dbReference type="GO" id="GO:0032968">
    <property type="term" value="P:positive regulation of transcription elongation by RNA polymerase II"/>
    <property type="evidence" value="ECO:0007669"/>
    <property type="project" value="TreeGrafter"/>
</dbReference>
<sequence length="937" mass="105598">MISSLQQFVLISHKNPLDMDKTSKSGKSHAKKSKKSSKSSPGHNHRLVEYSDVSSNELSAPEAGELPSDGLSIVSDDEISTIGGNTNNNNNSIYEPIDDDDEELEKLMDGDGFSDTTFSESTKRKKKQKKKQKKLKKSKKRKKRRRSSDESIEEISDDEALLDSVNSEKSNKRIDEGCTPPLDQISYTPKNKFDAYTPISPGNSPILNASPESLSDAPATCIMSGKRNEYRSPHTPPMPKKLIVEDLSRSHGVPSGGRHSSLSSTASQKASSRKRHSTPERSNSYRKRTRSRDGSSYEYESRRYRKRDRVLSPYSSRKHRDRRRRSRSSSTPPRKRKPRTRTPPRYHRSPSPPSRRTPSKSPSPSLLAKVVPKKSININDTSLFAELVKGKHKRVKVLQEILLSSDTKDDPKVINVDSHDGSEMKGESTNGDLTDIPIPPSNGIPIETSTSSSSNNEPNHKTIVAPPPPPPESNHPSVIKKSKATELPMPPGIVVPSELRTPSPPRDCPGPSKKIRLLDMPMPPMITGTEDLSNDENDSIFGRRGIRPSVKGNGTAKTLRPKIISRRRSDNAVGNWGERCVEVFQIMAQIGEGTYGQVYKACDLNTKEVVALKKVRLEHEKDGFPITAVREIKILRQLHHKNIVKLREIVTDKQEAVDFCKDRGAFYLVFEYMEHDLMGLMENEQVEFNEIHIASIMKQLLRALKYCHEKNFLHRDIKGSNILMNNKGEVKLADFGLARDAEDRQRPYTNKVITLWFRPPELLLGEEKYGPSIDIWSVGCILGELFAKKTLFQGNSEPVQLDIISRLCGCPTPAVWPNVIKLPLFNTLTPKKQYRRRLREEFAYMPDSALELFDKMLTLDPEKRITADDALKSQWLKNIEPETLPPPNLPTSQDCHELTSKRRRRELREQQAAALQNPPPRTTVPPIRLTNVDIGPP</sequence>
<evidence type="ECO:0000313" key="20">
    <source>
        <dbReference type="Proteomes" id="UP000183832"/>
    </source>
</evidence>
<dbReference type="Gene3D" id="3.30.200.20">
    <property type="entry name" value="Phosphorylase Kinase, domain 1"/>
    <property type="match status" value="1"/>
</dbReference>
<dbReference type="GO" id="GO:0030332">
    <property type="term" value="F:cyclin binding"/>
    <property type="evidence" value="ECO:0007669"/>
    <property type="project" value="TreeGrafter"/>
</dbReference>
<feature type="region of interest" description="Disordered" evidence="17">
    <location>
        <begin position="904"/>
        <end position="937"/>
    </location>
</feature>
<dbReference type="OrthoDB" id="28397at2759"/>
<dbReference type="InterPro" id="IPR017441">
    <property type="entry name" value="Protein_kinase_ATP_BS"/>
</dbReference>
<keyword evidence="20" id="KW-1185">Reference proteome</keyword>
<keyword evidence="9 16" id="KW-0067">ATP-binding</keyword>
<feature type="binding site" evidence="16">
    <location>
        <position position="613"/>
    </location>
    <ligand>
        <name>ATP</name>
        <dbReference type="ChEBI" id="CHEBI:30616"/>
    </ligand>
</feature>
<dbReference type="InterPro" id="IPR008271">
    <property type="entry name" value="Ser/Thr_kinase_AS"/>
</dbReference>
<feature type="compositionally biased region" description="Basic and acidic residues" evidence="17">
    <location>
        <begin position="409"/>
        <end position="426"/>
    </location>
</feature>
<evidence type="ECO:0000256" key="14">
    <source>
        <dbReference type="ARBA" id="ARBA00048367"/>
    </source>
</evidence>
<keyword evidence="7 16" id="KW-0547">Nucleotide-binding</keyword>
<comment type="catalytic activity">
    <reaction evidence="14">
        <text>L-seryl-[protein] + ATP = O-phospho-L-seryl-[protein] + ADP + H(+)</text>
        <dbReference type="Rhea" id="RHEA:17989"/>
        <dbReference type="Rhea" id="RHEA-COMP:9863"/>
        <dbReference type="Rhea" id="RHEA-COMP:11604"/>
        <dbReference type="ChEBI" id="CHEBI:15378"/>
        <dbReference type="ChEBI" id="CHEBI:29999"/>
        <dbReference type="ChEBI" id="CHEBI:30616"/>
        <dbReference type="ChEBI" id="CHEBI:83421"/>
        <dbReference type="ChEBI" id="CHEBI:456216"/>
        <dbReference type="EC" id="2.7.11.22"/>
    </reaction>
</comment>
<name>A0A1J1IXE0_9DIPT</name>
<evidence type="ECO:0000256" key="15">
    <source>
        <dbReference type="ARBA" id="ARBA00049280"/>
    </source>
</evidence>
<comment type="catalytic activity">
    <reaction evidence="15">
        <text>[DNA-directed RNA polymerase] + ATP = phospho-[DNA-directed RNA polymerase] + ADP + H(+)</text>
        <dbReference type="Rhea" id="RHEA:10216"/>
        <dbReference type="Rhea" id="RHEA-COMP:11321"/>
        <dbReference type="Rhea" id="RHEA-COMP:11322"/>
        <dbReference type="ChEBI" id="CHEBI:15378"/>
        <dbReference type="ChEBI" id="CHEBI:30616"/>
        <dbReference type="ChEBI" id="CHEBI:43176"/>
        <dbReference type="ChEBI" id="CHEBI:68546"/>
        <dbReference type="ChEBI" id="CHEBI:456216"/>
        <dbReference type="EC" id="2.7.11.23"/>
    </reaction>
</comment>
<evidence type="ECO:0000256" key="9">
    <source>
        <dbReference type="ARBA" id="ARBA00022840"/>
    </source>
</evidence>
<dbReference type="EC" id="2.7.11.22" evidence="4"/>
<evidence type="ECO:0000256" key="6">
    <source>
        <dbReference type="ARBA" id="ARBA00022679"/>
    </source>
</evidence>
<evidence type="ECO:0000256" key="10">
    <source>
        <dbReference type="ARBA" id="ARBA00023242"/>
    </source>
</evidence>
<evidence type="ECO:0000256" key="12">
    <source>
        <dbReference type="ARBA" id="ARBA00041920"/>
    </source>
</evidence>
<feature type="compositionally biased region" description="Basic residues" evidence="17">
    <location>
        <begin position="316"/>
        <end position="348"/>
    </location>
</feature>
<evidence type="ECO:0000259" key="18">
    <source>
        <dbReference type="PROSITE" id="PS50011"/>
    </source>
</evidence>
<dbReference type="FunFam" id="1.10.510.10:FF:000415">
    <property type="entry name" value="CMGC/CDK/CRK7 protein kinase, variant"/>
    <property type="match status" value="1"/>
</dbReference>
<dbReference type="PROSITE" id="PS00107">
    <property type="entry name" value="PROTEIN_KINASE_ATP"/>
    <property type="match status" value="1"/>
</dbReference>
<dbReference type="STRING" id="568069.A0A1J1IXE0"/>
<evidence type="ECO:0000256" key="5">
    <source>
        <dbReference type="ARBA" id="ARBA00022527"/>
    </source>
</evidence>
<feature type="compositionally biased region" description="Low complexity" evidence="17">
    <location>
        <begin position="260"/>
        <end position="270"/>
    </location>
</feature>
<dbReference type="EC" id="2.7.11.23" evidence="3"/>
<feature type="region of interest" description="Disordered" evidence="17">
    <location>
        <begin position="409"/>
        <end position="555"/>
    </location>
</feature>
<dbReference type="GO" id="GO:0008353">
    <property type="term" value="F:RNA polymerase II CTD heptapeptide repeat kinase activity"/>
    <property type="evidence" value="ECO:0007669"/>
    <property type="project" value="UniProtKB-EC"/>
</dbReference>
<comment type="similarity">
    <text evidence="2">Belongs to the protein kinase superfamily. CMGC Ser/Thr protein kinase family. CDC2/CDKX subfamily.</text>
</comment>
<gene>
    <name evidence="19" type="ORF">CLUMA_CG018041</name>
</gene>
<keyword evidence="10" id="KW-0539">Nucleus</keyword>
<feature type="compositionally biased region" description="Low complexity" evidence="17">
    <location>
        <begin position="80"/>
        <end position="92"/>
    </location>
</feature>
<evidence type="ECO:0000256" key="1">
    <source>
        <dbReference type="ARBA" id="ARBA00004123"/>
    </source>
</evidence>
<feature type="region of interest" description="Disordered" evidence="17">
    <location>
        <begin position="13"/>
        <end position="366"/>
    </location>
</feature>
<feature type="compositionally biased region" description="Acidic residues" evidence="17">
    <location>
        <begin position="150"/>
        <end position="161"/>
    </location>
</feature>
<dbReference type="SUPFAM" id="SSF56112">
    <property type="entry name" value="Protein kinase-like (PK-like)"/>
    <property type="match status" value="1"/>
</dbReference>
<dbReference type="Proteomes" id="UP000183832">
    <property type="component" value="Unassembled WGS sequence"/>
</dbReference>
<organism evidence="19 20">
    <name type="scientific">Clunio marinus</name>
    <dbReference type="NCBI Taxonomy" id="568069"/>
    <lineage>
        <taxon>Eukaryota</taxon>
        <taxon>Metazoa</taxon>
        <taxon>Ecdysozoa</taxon>
        <taxon>Arthropoda</taxon>
        <taxon>Hexapoda</taxon>
        <taxon>Insecta</taxon>
        <taxon>Pterygota</taxon>
        <taxon>Neoptera</taxon>
        <taxon>Endopterygota</taxon>
        <taxon>Diptera</taxon>
        <taxon>Nematocera</taxon>
        <taxon>Chironomoidea</taxon>
        <taxon>Chironomidae</taxon>
        <taxon>Clunio</taxon>
    </lineage>
</organism>
<keyword evidence="5" id="KW-0723">Serine/threonine-protein kinase</keyword>
<evidence type="ECO:0000256" key="2">
    <source>
        <dbReference type="ARBA" id="ARBA00006485"/>
    </source>
</evidence>
<feature type="compositionally biased region" description="Basic residues" evidence="17">
    <location>
        <begin position="123"/>
        <end position="146"/>
    </location>
</feature>
<dbReference type="FunFam" id="3.30.200.20:FF:000074">
    <property type="entry name" value="cyclin-dependent kinase 12 isoform X2"/>
    <property type="match status" value="1"/>
</dbReference>
<dbReference type="Pfam" id="PF00069">
    <property type="entry name" value="Pkinase"/>
    <property type="match status" value="1"/>
</dbReference>
<dbReference type="GO" id="GO:0005524">
    <property type="term" value="F:ATP binding"/>
    <property type="evidence" value="ECO:0007669"/>
    <property type="project" value="UniProtKB-UniRule"/>
</dbReference>
<feature type="domain" description="Protein kinase" evidence="18">
    <location>
        <begin position="584"/>
        <end position="876"/>
    </location>
</feature>
<accession>A0A1J1IXE0</accession>
<evidence type="ECO:0000256" key="8">
    <source>
        <dbReference type="ARBA" id="ARBA00022777"/>
    </source>
</evidence>
<feature type="compositionally biased region" description="Low complexity" evidence="17">
    <location>
        <begin position="356"/>
        <end position="365"/>
    </location>
</feature>
<keyword evidence="6" id="KW-0808">Transferase</keyword>
<dbReference type="GO" id="GO:0004693">
    <property type="term" value="F:cyclin-dependent protein serine/threonine kinase activity"/>
    <property type="evidence" value="ECO:0007669"/>
    <property type="project" value="UniProtKB-EC"/>
</dbReference>
<feature type="compositionally biased region" description="Basic residues" evidence="17">
    <location>
        <begin position="24"/>
        <end position="37"/>
    </location>
</feature>
<dbReference type="InterPro" id="IPR011009">
    <property type="entry name" value="Kinase-like_dom_sf"/>
</dbReference>
<evidence type="ECO:0000256" key="4">
    <source>
        <dbReference type="ARBA" id="ARBA00012425"/>
    </source>
</evidence>
<feature type="compositionally biased region" description="Polar residues" evidence="17">
    <location>
        <begin position="200"/>
        <end position="213"/>
    </location>
</feature>
<dbReference type="PROSITE" id="PS00108">
    <property type="entry name" value="PROTEIN_KINASE_ST"/>
    <property type="match status" value="1"/>
</dbReference>
<dbReference type="Gene3D" id="1.10.510.10">
    <property type="entry name" value="Transferase(Phosphotransferase) domain 1"/>
    <property type="match status" value="1"/>
</dbReference>